<feature type="compositionally biased region" description="Low complexity" evidence="5">
    <location>
        <begin position="553"/>
        <end position="568"/>
    </location>
</feature>
<dbReference type="GO" id="GO:0019185">
    <property type="term" value="C:snRNA-activating protein complex"/>
    <property type="evidence" value="ECO:0007669"/>
    <property type="project" value="TreeGrafter"/>
</dbReference>
<dbReference type="GO" id="GO:0000978">
    <property type="term" value="F:RNA polymerase II cis-regulatory region sequence-specific DNA binding"/>
    <property type="evidence" value="ECO:0007669"/>
    <property type="project" value="TreeGrafter"/>
</dbReference>
<dbReference type="RefSeq" id="XP_007763274.1">
    <property type="nucleotide sequence ID" value="XM_007765084.1"/>
</dbReference>
<evidence type="ECO:0008006" key="10">
    <source>
        <dbReference type="Google" id="ProtNLM"/>
    </source>
</evidence>
<dbReference type="Pfam" id="PF13921">
    <property type="entry name" value="Myb_DNA-bind_6"/>
    <property type="match status" value="1"/>
</dbReference>
<feature type="compositionally biased region" description="Polar residues" evidence="5">
    <location>
        <begin position="396"/>
        <end position="406"/>
    </location>
</feature>
<feature type="compositionally biased region" description="Polar residues" evidence="5">
    <location>
        <begin position="159"/>
        <end position="170"/>
    </location>
</feature>
<dbReference type="OrthoDB" id="2143914at2759"/>
<keyword evidence="1" id="KW-0805">Transcription regulation</keyword>
<evidence type="ECO:0000259" key="7">
    <source>
        <dbReference type="PROSITE" id="PS51294"/>
    </source>
</evidence>
<dbReference type="InterPro" id="IPR051575">
    <property type="entry name" value="Myb-like_DNA-bd"/>
</dbReference>
<evidence type="ECO:0000256" key="1">
    <source>
        <dbReference type="ARBA" id="ARBA00023015"/>
    </source>
</evidence>
<reference evidence="9" key="1">
    <citation type="journal article" date="2012" name="Science">
        <title>The Paleozoic origin of enzymatic lignin decomposition reconstructed from 31 fungal genomes.</title>
        <authorList>
            <person name="Floudas D."/>
            <person name="Binder M."/>
            <person name="Riley R."/>
            <person name="Barry K."/>
            <person name="Blanchette R.A."/>
            <person name="Henrissat B."/>
            <person name="Martinez A.T."/>
            <person name="Otillar R."/>
            <person name="Spatafora J.W."/>
            <person name="Yadav J.S."/>
            <person name="Aerts A."/>
            <person name="Benoit I."/>
            <person name="Boyd A."/>
            <person name="Carlson A."/>
            <person name="Copeland A."/>
            <person name="Coutinho P.M."/>
            <person name="de Vries R.P."/>
            <person name="Ferreira P."/>
            <person name="Findley K."/>
            <person name="Foster B."/>
            <person name="Gaskell J."/>
            <person name="Glotzer D."/>
            <person name="Gorecki P."/>
            <person name="Heitman J."/>
            <person name="Hesse C."/>
            <person name="Hori C."/>
            <person name="Igarashi K."/>
            <person name="Jurgens J.A."/>
            <person name="Kallen N."/>
            <person name="Kersten P."/>
            <person name="Kohler A."/>
            <person name="Kuees U."/>
            <person name="Kumar T.K.A."/>
            <person name="Kuo A."/>
            <person name="LaButti K."/>
            <person name="Larrondo L.F."/>
            <person name="Lindquist E."/>
            <person name="Ling A."/>
            <person name="Lombard V."/>
            <person name="Lucas S."/>
            <person name="Lundell T."/>
            <person name="Martin R."/>
            <person name="McLaughlin D.J."/>
            <person name="Morgenstern I."/>
            <person name="Morin E."/>
            <person name="Murat C."/>
            <person name="Nagy L.G."/>
            <person name="Nolan M."/>
            <person name="Ohm R.A."/>
            <person name="Patyshakuliyeva A."/>
            <person name="Rokas A."/>
            <person name="Ruiz-Duenas F.J."/>
            <person name="Sabat G."/>
            <person name="Salamov A."/>
            <person name="Samejima M."/>
            <person name="Schmutz J."/>
            <person name="Slot J.C."/>
            <person name="St John F."/>
            <person name="Stenlid J."/>
            <person name="Sun H."/>
            <person name="Sun S."/>
            <person name="Syed K."/>
            <person name="Tsang A."/>
            <person name="Wiebenga A."/>
            <person name="Young D."/>
            <person name="Pisabarro A."/>
            <person name="Eastwood D.C."/>
            <person name="Martin F."/>
            <person name="Cullen D."/>
            <person name="Grigoriev I.V."/>
            <person name="Hibbett D.S."/>
        </authorList>
    </citation>
    <scope>NUCLEOTIDE SEQUENCE [LARGE SCALE GENOMIC DNA]</scope>
    <source>
        <strain evidence="9">RWD-64-598 SS2</strain>
    </source>
</reference>
<name>A0A5M3N504_CONPW</name>
<evidence type="ECO:0000313" key="8">
    <source>
        <dbReference type="EMBL" id="EIW86473.1"/>
    </source>
</evidence>
<feature type="region of interest" description="Disordered" evidence="5">
    <location>
        <begin position="666"/>
        <end position="688"/>
    </location>
</feature>
<keyword evidence="4" id="KW-0539">Nucleus</keyword>
<feature type="compositionally biased region" description="Basic residues" evidence="5">
    <location>
        <begin position="612"/>
        <end position="622"/>
    </location>
</feature>
<feature type="region of interest" description="Disordered" evidence="5">
    <location>
        <begin position="372"/>
        <end position="423"/>
    </location>
</feature>
<organism evidence="8 9">
    <name type="scientific">Coniophora puteana (strain RWD-64-598)</name>
    <name type="common">Brown rot fungus</name>
    <dbReference type="NCBI Taxonomy" id="741705"/>
    <lineage>
        <taxon>Eukaryota</taxon>
        <taxon>Fungi</taxon>
        <taxon>Dikarya</taxon>
        <taxon>Basidiomycota</taxon>
        <taxon>Agaricomycotina</taxon>
        <taxon>Agaricomycetes</taxon>
        <taxon>Agaricomycetidae</taxon>
        <taxon>Boletales</taxon>
        <taxon>Coniophorineae</taxon>
        <taxon>Coniophoraceae</taxon>
        <taxon>Coniophora</taxon>
    </lineage>
</organism>
<feature type="region of interest" description="Disordered" evidence="5">
    <location>
        <begin position="443"/>
        <end position="490"/>
    </location>
</feature>
<dbReference type="AlphaFoldDB" id="A0A5M3N504"/>
<evidence type="ECO:0000259" key="6">
    <source>
        <dbReference type="PROSITE" id="PS50090"/>
    </source>
</evidence>
<feature type="compositionally biased region" description="Polar residues" evidence="5">
    <location>
        <begin position="373"/>
        <end position="386"/>
    </location>
</feature>
<dbReference type="EMBL" id="JH711573">
    <property type="protein sequence ID" value="EIW86473.1"/>
    <property type="molecule type" value="Genomic_DNA"/>
</dbReference>
<dbReference type="InterPro" id="IPR001005">
    <property type="entry name" value="SANT/Myb"/>
</dbReference>
<dbReference type="Gene3D" id="1.10.10.60">
    <property type="entry name" value="Homeodomain-like"/>
    <property type="match status" value="3"/>
</dbReference>
<feature type="domain" description="HTH myb-type" evidence="7">
    <location>
        <begin position="1"/>
        <end position="49"/>
    </location>
</feature>
<dbReference type="GO" id="GO:0042796">
    <property type="term" value="P:snRNA transcription by RNA polymerase III"/>
    <property type="evidence" value="ECO:0007669"/>
    <property type="project" value="TreeGrafter"/>
</dbReference>
<keyword evidence="9" id="KW-1185">Reference proteome</keyword>
<evidence type="ECO:0000256" key="4">
    <source>
        <dbReference type="ARBA" id="ARBA00023242"/>
    </source>
</evidence>
<dbReference type="SMART" id="SM00355">
    <property type="entry name" value="ZnF_C2H2"/>
    <property type="match status" value="3"/>
</dbReference>
<feature type="compositionally biased region" description="Basic and acidic residues" evidence="5">
    <location>
        <begin position="673"/>
        <end position="688"/>
    </location>
</feature>
<gene>
    <name evidence="8" type="ORF">CONPUDRAFT_161215</name>
</gene>
<dbReference type="PROSITE" id="PS50090">
    <property type="entry name" value="MYB_LIKE"/>
    <property type="match status" value="3"/>
</dbReference>
<feature type="region of interest" description="Disordered" evidence="5">
    <location>
        <begin position="528"/>
        <end position="645"/>
    </location>
</feature>
<feature type="region of interest" description="Disordered" evidence="5">
    <location>
        <begin position="739"/>
        <end position="758"/>
    </location>
</feature>
<evidence type="ECO:0000256" key="3">
    <source>
        <dbReference type="ARBA" id="ARBA00023163"/>
    </source>
</evidence>
<dbReference type="GO" id="GO:0042795">
    <property type="term" value="P:snRNA transcription by RNA polymerase II"/>
    <property type="evidence" value="ECO:0007669"/>
    <property type="project" value="TreeGrafter"/>
</dbReference>
<keyword evidence="3" id="KW-0804">Transcription</keyword>
<dbReference type="InterPro" id="IPR017930">
    <property type="entry name" value="Myb_dom"/>
</dbReference>
<feature type="compositionally biased region" description="Polar residues" evidence="5">
    <location>
        <begin position="456"/>
        <end position="482"/>
    </location>
</feature>
<evidence type="ECO:0000313" key="9">
    <source>
        <dbReference type="Proteomes" id="UP000053558"/>
    </source>
</evidence>
<keyword evidence="2" id="KW-0238">DNA-binding</keyword>
<dbReference type="PANTHER" id="PTHR46621:SF1">
    <property type="entry name" value="SNRNA-ACTIVATING PROTEIN COMPLEX SUBUNIT 4"/>
    <property type="match status" value="1"/>
</dbReference>
<dbReference type="Pfam" id="PF00249">
    <property type="entry name" value="Myb_DNA-binding"/>
    <property type="match status" value="1"/>
</dbReference>
<feature type="domain" description="HTH myb-type" evidence="7">
    <location>
        <begin position="54"/>
        <end position="108"/>
    </location>
</feature>
<feature type="compositionally biased region" description="Low complexity" evidence="5">
    <location>
        <begin position="239"/>
        <end position="252"/>
    </location>
</feature>
<dbReference type="PANTHER" id="PTHR46621">
    <property type="entry name" value="SNRNA-ACTIVATING PROTEIN COMPLEX SUBUNIT 4"/>
    <property type="match status" value="1"/>
</dbReference>
<feature type="domain" description="HTH myb-type" evidence="7">
    <location>
        <begin position="109"/>
        <end position="158"/>
    </location>
</feature>
<feature type="compositionally biased region" description="Polar residues" evidence="5">
    <location>
        <begin position="577"/>
        <end position="595"/>
    </location>
</feature>
<dbReference type="KEGG" id="cput:CONPUDRAFT_161215"/>
<feature type="compositionally biased region" description="Polar residues" evidence="5">
    <location>
        <begin position="531"/>
        <end position="546"/>
    </location>
</feature>
<evidence type="ECO:0000256" key="2">
    <source>
        <dbReference type="ARBA" id="ARBA00023125"/>
    </source>
</evidence>
<feature type="domain" description="Myb-like" evidence="6">
    <location>
        <begin position="105"/>
        <end position="154"/>
    </location>
</feature>
<dbReference type="SUPFAM" id="SSF46689">
    <property type="entry name" value="Homeodomain-like"/>
    <property type="match status" value="2"/>
</dbReference>
<dbReference type="InterPro" id="IPR013087">
    <property type="entry name" value="Znf_C2H2_type"/>
</dbReference>
<feature type="region of interest" description="Disordered" evidence="5">
    <location>
        <begin position="239"/>
        <end position="294"/>
    </location>
</feature>
<comment type="caution">
    <text evidence="8">The sequence shown here is derived from an EMBL/GenBank/DDBJ whole genome shotgun (WGS) entry which is preliminary data.</text>
</comment>
<dbReference type="Proteomes" id="UP000053558">
    <property type="component" value="Unassembled WGS sequence"/>
</dbReference>
<protein>
    <recommendedName>
        <fullName evidence="10">Transcriptional activator Myb</fullName>
    </recommendedName>
</protein>
<sequence>MERSAGRPWTANEDDLLVQAVALHGESDNWKAIARAVPGRTNKACRKRWLHSLSPNIRKSAWTPEEDRVLLDLYKIHHTKWSVIARHIPGRTDDACSKRYREALDPSLKRDEWTQEEDDKLAEAFLRLGGRWGVVGQELQRSGLACRNRWRLLERKRSTAMSASTDQRVQQPLPSSLPPSEAPSPLVEYQPAPWSHTPVYSQTPQWDIPSIDDTTLRHSFQNTGAPLATDVSFQYSSSSLSSALSSPHPSSSDFGAGPSTHQHQQHEHHSSQRQQPLTVTLPGYNTDHRTPDAAHQGYSLHFDYHSDFSTPSTPAVTDNLSYQQQQLHVGQSNEVTLPSPANSHFDSYIPQPQTQEHVSSHSYYTPQAEHVQNAPTPQHQLPQASTRPEGDMMHFSGSQQSHSQMNMPHLHSAHDHSGHSSHSVYLTPQSQYEHQNNVDVSALHQGPYYHGGQAPNRASQQPMPERAQSATPCGEQQQQQAGTKPGFYPPIPPVQIRNSANFPVHRTYIHPSERALSREAGAHRTYMQPGERQNSYNSASLAQNGQRAAGAGSPYPGYMRGSSSSSSMAPPPTPKSESGSTSQLEQGGAASSDTQPDGGFPGAAGDYPRGGPRPRPRPMGNRRRPDLQAPLRLSSDLPATNDPNVKPYACGHETCWPAEAKQSSHMFRTSRGLSDHNKAAHPDDAGGDRPYRCGLEGCGKSWKSINGLQYHLQISKAHFQHAISTTIMRTSFNASVEAAQSSASSGGGGSPEDGEDKGKKQYVCPHDNCFNRYKQLSGLRYHLAHGHPVDMPVQLDLVPPALSRRLNEKLQASSGRAAAPRLAIEAVCDDLCC</sequence>
<dbReference type="GO" id="GO:0001006">
    <property type="term" value="F:RNA polymerase III type 3 promoter sequence-specific DNA binding"/>
    <property type="evidence" value="ECO:0007669"/>
    <property type="project" value="TreeGrafter"/>
</dbReference>
<dbReference type="CDD" id="cd00167">
    <property type="entry name" value="SANT"/>
    <property type="match status" value="2"/>
</dbReference>
<feature type="region of interest" description="Disordered" evidence="5">
    <location>
        <begin position="157"/>
        <end position="190"/>
    </location>
</feature>
<proteinExistence type="predicted"/>
<dbReference type="PROSITE" id="PS00028">
    <property type="entry name" value="ZINC_FINGER_C2H2_1"/>
    <property type="match status" value="1"/>
</dbReference>
<dbReference type="SMART" id="SM00717">
    <property type="entry name" value="SANT"/>
    <property type="match status" value="3"/>
</dbReference>
<dbReference type="PROSITE" id="PS51294">
    <property type="entry name" value="HTH_MYB"/>
    <property type="match status" value="3"/>
</dbReference>
<evidence type="ECO:0000256" key="5">
    <source>
        <dbReference type="SAM" id="MobiDB-lite"/>
    </source>
</evidence>
<accession>A0A5M3N504</accession>
<dbReference type="OMA" id="YHLQISK"/>
<dbReference type="GeneID" id="19204495"/>
<feature type="domain" description="Myb-like" evidence="6">
    <location>
        <begin position="54"/>
        <end position="104"/>
    </location>
</feature>
<feature type="domain" description="Myb-like" evidence="6">
    <location>
        <begin position="8"/>
        <end position="53"/>
    </location>
</feature>
<dbReference type="InterPro" id="IPR009057">
    <property type="entry name" value="Homeodomain-like_sf"/>
</dbReference>